<accession>A0ABW1T0F2</accession>
<dbReference type="Gene3D" id="3.40.50.720">
    <property type="entry name" value="NAD(P)-binding Rossmann-like Domain"/>
    <property type="match status" value="1"/>
</dbReference>
<dbReference type="Pfam" id="PF01408">
    <property type="entry name" value="GFO_IDH_MocA"/>
    <property type="match status" value="1"/>
</dbReference>
<dbReference type="InterPro" id="IPR036291">
    <property type="entry name" value="NAD(P)-bd_dom_sf"/>
</dbReference>
<dbReference type="InterPro" id="IPR051317">
    <property type="entry name" value="Gfo/Idh/MocA_oxidoreduct"/>
</dbReference>
<dbReference type="InterPro" id="IPR055170">
    <property type="entry name" value="GFO_IDH_MocA-like_dom"/>
</dbReference>
<evidence type="ECO:0000313" key="3">
    <source>
        <dbReference type="EMBL" id="MFC6238187.1"/>
    </source>
</evidence>
<dbReference type="Proteomes" id="UP001596138">
    <property type="component" value="Unassembled WGS sequence"/>
</dbReference>
<dbReference type="Pfam" id="PF22725">
    <property type="entry name" value="GFO_IDH_MocA_C3"/>
    <property type="match status" value="1"/>
</dbReference>
<keyword evidence="4" id="KW-1185">Reference proteome</keyword>
<dbReference type="Gene3D" id="3.30.360.10">
    <property type="entry name" value="Dihydrodipicolinate Reductase, domain 2"/>
    <property type="match status" value="1"/>
</dbReference>
<comment type="caution">
    <text evidence="3">The sequence shown here is derived from an EMBL/GenBank/DDBJ whole genome shotgun (WGS) entry which is preliminary data.</text>
</comment>
<organism evidence="3 4">
    <name type="scientific">Longivirga aurantiaca</name>
    <dbReference type="NCBI Taxonomy" id="1837743"/>
    <lineage>
        <taxon>Bacteria</taxon>
        <taxon>Bacillati</taxon>
        <taxon>Actinomycetota</taxon>
        <taxon>Actinomycetes</taxon>
        <taxon>Sporichthyales</taxon>
        <taxon>Sporichthyaceae</taxon>
        <taxon>Longivirga</taxon>
    </lineage>
</organism>
<proteinExistence type="predicted"/>
<evidence type="ECO:0000259" key="1">
    <source>
        <dbReference type="Pfam" id="PF01408"/>
    </source>
</evidence>
<feature type="domain" description="GFO/IDH/MocA-like oxidoreductase" evidence="2">
    <location>
        <begin position="331"/>
        <end position="449"/>
    </location>
</feature>
<reference evidence="4" key="1">
    <citation type="journal article" date="2019" name="Int. J. Syst. Evol. Microbiol.">
        <title>The Global Catalogue of Microorganisms (GCM) 10K type strain sequencing project: providing services to taxonomists for standard genome sequencing and annotation.</title>
        <authorList>
            <consortium name="The Broad Institute Genomics Platform"/>
            <consortium name="The Broad Institute Genome Sequencing Center for Infectious Disease"/>
            <person name="Wu L."/>
            <person name="Ma J."/>
        </authorList>
    </citation>
    <scope>NUCLEOTIDE SEQUENCE [LARGE SCALE GENOMIC DNA]</scope>
    <source>
        <strain evidence="4">CGMCC 4.7317</strain>
    </source>
</reference>
<dbReference type="PANTHER" id="PTHR43708">
    <property type="entry name" value="CONSERVED EXPRESSED OXIDOREDUCTASE (EUROFUNG)"/>
    <property type="match status" value="1"/>
</dbReference>
<dbReference type="SUPFAM" id="SSF55347">
    <property type="entry name" value="Glyceraldehyde-3-phosphate dehydrogenase-like, C-terminal domain"/>
    <property type="match status" value="1"/>
</dbReference>
<evidence type="ECO:0000259" key="2">
    <source>
        <dbReference type="Pfam" id="PF22725"/>
    </source>
</evidence>
<feature type="domain" description="Gfo/Idh/MocA-like oxidoreductase N-terminal" evidence="1">
    <location>
        <begin position="203"/>
        <end position="320"/>
    </location>
</feature>
<name>A0ABW1T0F2_9ACTN</name>
<dbReference type="PANTHER" id="PTHR43708:SF8">
    <property type="entry name" value="OXIDOREDUCTASE"/>
    <property type="match status" value="1"/>
</dbReference>
<dbReference type="EMBL" id="JBHSTI010000008">
    <property type="protein sequence ID" value="MFC6238187.1"/>
    <property type="molecule type" value="Genomic_DNA"/>
</dbReference>
<dbReference type="SUPFAM" id="SSF51735">
    <property type="entry name" value="NAD(P)-binding Rossmann-fold domains"/>
    <property type="match status" value="1"/>
</dbReference>
<dbReference type="RefSeq" id="WP_386766179.1">
    <property type="nucleotide sequence ID" value="NZ_JBHSTI010000008.1"/>
</dbReference>
<sequence>MTRIAWIVQLDDDPLRAAVDALRHTLSAAGHAESTHDSADVVLVWADRPLPAGELASVVADPRPVILAGPTLGRGDTESRLAEAAGFRVSRATPVHDVRVRVGRDGALLPTSGHTHAEGDHNGPHDHVTDRVMLADKVTDDVEVLRVAAVGLVEHPVMTWRPSTGVATWTLGTTGAAAAERATVRALVGLLGHVTGRSTPADVRVGLLGYGAIGHEHSRAVRAVDGLALSAVCDTSPARRDAAAQAAPGIATLSDADALIARDDVDLVVVSTPPSTHADWALRAIRAGKHVVVEKPFAIRTEEADAVLAEADAAGLLAVVYQNRRFDPDHLAVRRAVRSGALGDVFHLETFVGGYGHPCNLWHSDEGVSGGAFYDWGSHVLDQILDLVPTDVEYVTAAAHKRRWHDVTNADHSRVTVRFTDGVEAEFIHSDLAAVLKPRWYVLGTEGAIVGTWRTERIVSRNDIGTLAEDVLAPADSPPLLDLHAGDGSVTRLATPAAAPYSFHRELAERLHLGLPMSVTGAQSRRVLAVMEAARASAEDSGRPVVPR</sequence>
<gene>
    <name evidence="3" type="ORF">ACFQGU_09875</name>
</gene>
<protein>
    <submittedName>
        <fullName evidence="3">Gfo/Idh/MocA family protein</fullName>
    </submittedName>
</protein>
<dbReference type="InterPro" id="IPR000683">
    <property type="entry name" value="Gfo/Idh/MocA-like_OxRdtase_N"/>
</dbReference>
<evidence type="ECO:0000313" key="4">
    <source>
        <dbReference type="Proteomes" id="UP001596138"/>
    </source>
</evidence>